<evidence type="ECO:0008006" key="4">
    <source>
        <dbReference type="Google" id="ProtNLM"/>
    </source>
</evidence>
<evidence type="ECO:0000313" key="3">
    <source>
        <dbReference type="Proteomes" id="UP000228626"/>
    </source>
</evidence>
<keyword evidence="1" id="KW-0472">Membrane</keyword>
<feature type="transmembrane region" description="Helical" evidence="1">
    <location>
        <begin position="59"/>
        <end position="78"/>
    </location>
</feature>
<dbReference type="EMBL" id="PFAR01000046">
    <property type="protein sequence ID" value="PIR92869.1"/>
    <property type="molecule type" value="Genomic_DNA"/>
</dbReference>
<name>A0A2H0V368_9BACT</name>
<evidence type="ECO:0000256" key="1">
    <source>
        <dbReference type="SAM" id="Phobius"/>
    </source>
</evidence>
<dbReference type="Proteomes" id="UP000228626">
    <property type="component" value="Unassembled WGS sequence"/>
</dbReference>
<keyword evidence="1" id="KW-0812">Transmembrane</keyword>
<sequence>MARNCAIFNTLKGGNMQIVKKLDLKSVANIYGAFLALSAFLTGLGIGAVNIVNRVLEGGNGIGAVAVIIVFNILYGILVGLISALAAAVVGYITGWIFAWLYNFFVKIKFIGGIKIELE</sequence>
<accession>A0A2H0V368</accession>
<dbReference type="AlphaFoldDB" id="A0A2H0V368"/>
<gene>
    <name evidence="2" type="ORF">COT99_03845</name>
</gene>
<proteinExistence type="predicted"/>
<reference evidence="3" key="1">
    <citation type="submission" date="2017-09" db="EMBL/GenBank/DDBJ databases">
        <title>Depth-based differentiation of microbial function through sediment-hosted aquifers and enrichment of novel symbionts in the deep terrestrial subsurface.</title>
        <authorList>
            <person name="Probst A.J."/>
            <person name="Ladd B."/>
            <person name="Jarett J.K."/>
            <person name="Geller-Mcgrath D.E."/>
            <person name="Sieber C.M.K."/>
            <person name="Emerson J.B."/>
            <person name="Anantharaman K."/>
            <person name="Thomas B.C."/>
            <person name="Malmstrom R."/>
            <person name="Stieglmeier M."/>
            <person name="Klingl A."/>
            <person name="Woyke T."/>
            <person name="Ryan C.M."/>
            <person name="Banfield J.F."/>
        </authorList>
    </citation>
    <scope>NUCLEOTIDE SEQUENCE [LARGE SCALE GENOMIC DNA]</scope>
</reference>
<evidence type="ECO:0000313" key="2">
    <source>
        <dbReference type="EMBL" id="PIR92869.1"/>
    </source>
</evidence>
<protein>
    <recommendedName>
        <fullName evidence="4">DUF3566 domain-containing protein</fullName>
    </recommendedName>
</protein>
<keyword evidence="1" id="KW-1133">Transmembrane helix</keyword>
<feature type="transmembrane region" description="Helical" evidence="1">
    <location>
        <begin position="30"/>
        <end position="52"/>
    </location>
</feature>
<feature type="transmembrane region" description="Helical" evidence="1">
    <location>
        <begin position="84"/>
        <end position="105"/>
    </location>
</feature>
<organism evidence="2 3">
    <name type="scientific">Candidatus Falkowbacteria bacterium CG10_big_fil_rev_8_21_14_0_10_43_10</name>
    <dbReference type="NCBI Taxonomy" id="1974567"/>
    <lineage>
        <taxon>Bacteria</taxon>
        <taxon>Candidatus Falkowiibacteriota</taxon>
    </lineage>
</organism>
<comment type="caution">
    <text evidence="2">The sequence shown here is derived from an EMBL/GenBank/DDBJ whole genome shotgun (WGS) entry which is preliminary data.</text>
</comment>